<comment type="similarity">
    <text evidence="1 9 11">Belongs to the peptidase A8 family.</text>
</comment>
<evidence type="ECO:0000256" key="2">
    <source>
        <dbReference type="ARBA" id="ARBA00022475"/>
    </source>
</evidence>
<dbReference type="RefSeq" id="WP_030199982.1">
    <property type="nucleotide sequence ID" value="NZ_BMNZ01000006.1"/>
</dbReference>
<sequence>MSSRTAEERRPGPERRRRLFVVLGVVAVLAYATDQATKMVALDVLADGEPRPFIGDVIRFKLIGNPGAALSLGAGNTWVMTGIALAVLVAIIVVARQLGSRAWAIALGLLLGAAIGNLTDRFVRPPGGGQGHVVDFIDYNRWFIGNVADIWIVSAAGLIVILALVGIGVDGRRDHGRGAAVAAPTGRGGEDPTADTADTDDRNGDSSHRATDEPTHEPTHGPTDQTTANGDHDMTRQTDRMPEASDPRDERRPGGEHA</sequence>
<comment type="caution">
    <text evidence="9">Lacks conserved residue(s) required for the propagation of feature annotation.</text>
</comment>
<dbReference type="EMBL" id="BMNZ01000006">
    <property type="protein sequence ID" value="GGN01819.1"/>
    <property type="molecule type" value="Genomic_DNA"/>
</dbReference>
<feature type="compositionally biased region" description="Basic and acidic residues" evidence="12">
    <location>
        <begin position="230"/>
        <end position="258"/>
    </location>
</feature>
<keyword evidence="7 9" id="KW-1133">Transmembrane helix</keyword>
<feature type="compositionally biased region" description="Basic and acidic residues" evidence="12">
    <location>
        <begin position="199"/>
        <end position="219"/>
    </location>
</feature>
<dbReference type="PRINTS" id="PR00781">
    <property type="entry name" value="LIPOSIGPTASE"/>
</dbReference>
<evidence type="ECO:0000256" key="7">
    <source>
        <dbReference type="ARBA" id="ARBA00022989"/>
    </source>
</evidence>
<dbReference type="InterPro" id="IPR001872">
    <property type="entry name" value="Peptidase_A8"/>
</dbReference>
<dbReference type="Pfam" id="PF01252">
    <property type="entry name" value="Peptidase_A8"/>
    <property type="match status" value="1"/>
</dbReference>
<evidence type="ECO:0000313" key="13">
    <source>
        <dbReference type="EMBL" id="GGN01819.1"/>
    </source>
</evidence>
<evidence type="ECO:0000256" key="12">
    <source>
        <dbReference type="SAM" id="MobiDB-lite"/>
    </source>
</evidence>
<keyword evidence="6 9" id="KW-0378">Hydrolase</keyword>
<feature type="transmembrane region" description="Helical" evidence="9">
    <location>
        <begin position="77"/>
        <end position="95"/>
    </location>
</feature>
<comment type="subcellular location">
    <subcellularLocation>
        <location evidence="9">Cell membrane</location>
        <topology evidence="9">Multi-pass membrane protein</topology>
    </subcellularLocation>
</comment>
<feature type="region of interest" description="Disordered" evidence="12">
    <location>
        <begin position="176"/>
        <end position="258"/>
    </location>
</feature>
<dbReference type="PANTHER" id="PTHR33695">
    <property type="entry name" value="LIPOPROTEIN SIGNAL PEPTIDASE"/>
    <property type="match status" value="1"/>
</dbReference>
<evidence type="ECO:0000256" key="3">
    <source>
        <dbReference type="ARBA" id="ARBA00022670"/>
    </source>
</evidence>
<keyword evidence="2 9" id="KW-1003">Cell membrane</keyword>
<keyword evidence="5 9" id="KW-0064">Aspartyl protease</keyword>
<organism evidence="13 14">
    <name type="scientific">Terrabacter tumescens</name>
    <dbReference type="NCBI Taxonomy" id="60443"/>
    <lineage>
        <taxon>Bacteria</taxon>
        <taxon>Bacillati</taxon>
        <taxon>Actinomycetota</taxon>
        <taxon>Actinomycetes</taxon>
        <taxon>Micrococcales</taxon>
        <taxon>Intrasporangiaceae</taxon>
        <taxon>Terrabacter</taxon>
    </lineage>
</organism>
<evidence type="ECO:0000313" key="14">
    <source>
        <dbReference type="Proteomes" id="UP000623461"/>
    </source>
</evidence>
<feature type="transmembrane region" description="Helical" evidence="9">
    <location>
        <begin position="102"/>
        <end position="119"/>
    </location>
</feature>
<evidence type="ECO:0000256" key="8">
    <source>
        <dbReference type="ARBA" id="ARBA00023136"/>
    </source>
</evidence>
<dbReference type="PANTHER" id="PTHR33695:SF1">
    <property type="entry name" value="LIPOPROTEIN SIGNAL PEPTIDASE"/>
    <property type="match status" value="1"/>
</dbReference>
<evidence type="ECO:0000256" key="5">
    <source>
        <dbReference type="ARBA" id="ARBA00022750"/>
    </source>
</evidence>
<reference evidence="14" key="1">
    <citation type="journal article" date="2019" name="Int. J. Syst. Evol. Microbiol.">
        <title>The Global Catalogue of Microorganisms (GCM) 10K type strain sequencing project: providing services to taxonomists for standard genome sequencing and annotation.</title>
        <authorList>
            <consortium name="The Broad Institute Genomics Platform"/>
            <consortium name="The Broad Institute Genome Sequencing Center for Infectious Disease"/>
            <person name="Wu L."/>
            <person name="Ma J."/>
        </authorList>
    </citation>
    <scope>NUCLEOTIDE SEQUENCE [LARGE SCALE GENOMIC DNA]</scope>
    <source>
        <strain evidence="14">JCM 1365</strain>
    </source>
</reference>
<dbReference type="EC" id="3.4.23.36" evidence="9"/>
<gene>
    <name evidence="9" type="primary">lspA</name>
    <name evidence="13" type="ORF">GCM10009721_31340</name>
</gene>
<keyword evidence="4 9" id="KW-0812">Transmembrane</keyword>
<evidence type="ECO:0000256" key="4">
    <source>
        <dbReference type="ARBA" id="ARBA00022692"/>
    </source>
</evidence>
<feature type="transmembrane region" description="Helical" evidence="9">
    <location>
        <begin position="150"/>
        <end position="169"/>
    </location>
</feature>
<comment type="function">
    <text evidence="9 10">This protein specifically catalyzes the removal of signal peptides from prolipoproteins.</text>
</comment>
<evidence type="ECO:0000256" key="1">
    <source>
        <dbReference type="ARBA" id="ARBA00006139"/>
    </source>
</evidence>
<protein>
    <recommendedName>
        <fullName evidence="9">Lipoprotein signal peptidase</fullName>
        <ecNumber evidence="9">3.4.23.36</ecNumber>
    </recommendedName>
    <alternativeName>
        <fullName evidence="9">Prolipoprotein signal peptidase</fullName>
    </alternativeName>
    <alternativeName>
        <fullName evidence="9">Signal peptidase II</fullName>
        <shortName evidence="9">SPase II</shortName>
    </alternativeName>
</protein>
<evidence type="ECO:0000256" key="9">
    <source>
        <dbReference type="HAMAP-Rule" id="MF_00161"/>
    </source>
</evidence>
<feature type="active site" evidence="9">
    <location>
        <position position="135"/>
    </location>
</feature>
<evidence type="ECO:0000256" key="11">
    <source>
        <dbReference type="RuleBase" id="RU004181"/>
    </source>
</evidence>
<feature type="active site" evidence="9">
    <location>
        <position position="149"/>
    </location>
</feature>
<dbReference type="HAMAP" id="MF_00161">
    <property type="entry name" value="LspA"/>
    <property type="match status" value="1"/>
</dbReference>
<name>A0ABQ2I7P5_9MICO</name>
<evidence type="ECO:0000256" key="10">
    <source>
        <dbReference type="RuleBase" id="RU000594"/>
    </source>
</evidence>
<proteinExistence type="inferred from homology"/>
<comment type="caution">
    <text evidence="13">The sequence shown here is derived from an EMBL/GenBank/DDBJ whole genome shotgun (WGS) entry which is preliminary data.</text>
</comment>
<evidence type="ECO:0000256" key="6">
    <source>
        <dbReference type="ARBA" id="ARBA00022801"/>
    </source>
</evidence>
<keyword evidence="3 9" id="KW-0645">Protease</keyword>
<comment type="pathway">
    <text evidence="9">Protein modification; lipoprotein biosynthesis (signal peptide cleavage).</text>
</comment>
<dbReference type="Proteomes" id="UP000623461">
    <property type="component" value="Unassembled WGS sequence"/>
</dbReference>
<keyword evidence="8 9" id="KW-0472">Membrane</keyword>
<keyword evidence="14" id="KW-1185">Reference proteome</keyword>
<accession>A0ABQ2I7P5</accession>
<dbReference type="NCBIfam" id="TIGR00077">
    <property type="entry name" value="lspA"/>
    <property type="match status" value="1"/>
</dbReference>
<dbReference type="PROSITE" id="PS00855">
    <property type="entry name" value="SPASE_II"/>
    <property type="match status" value="1"/>
</dbReference>
<comment type="catalytic activity">
    <reaction evidence="9 10">
        <text>Release of signal peptides from bacterial membrane prolipoproteins. Hydrolyzes -Xaa-Yaa-Zaa-|-(S,diacylglyceryl)Cys-, in which Xaa is hydrophobic (preferably Leu), and Yaa (Ala or Ser) and Zaa (Gly or Ala) have small, neutral side chains.</text>
        <dbReference type="EC" id="3.4.23.36"/>
    </reaction>
</comment>